<feature type="compositionally biased region" description="Basic and acidic residues" evidence="1">
    <location>
        <begin position="190"/>
        <end position="202"/>
    </location>
</feature>
<evidence type="ECO:0000313" key="2">
    <source>
        <dbReference type="EMBL" id="KKK56137.1"/>
    </source>
</evidence>
<feature type="compositionally biased region" description="Polar residues" evidence="1">
    <location>
        <begin position="158"/>
        <end position="180"/>
    </location>
</feature>
<reference evidence="2" key="1">
    <citation type="journal article" date="2015" name="Nature">
        <title>Complex archaea that bridge the gap between prokaryotes and eukaryotes.</title>
        <authorList>
            <person name="Spang A."/>
            <person name="Saw J.H."/>
            <person name="Jorgensen S.L."/>
            <person name="Zaremba-Niedzwiedzka K."/>
            <person name="Martijn J."/>
            <person name="Lind A.E."/>
            <person name="van Eijk R."/>
            <person name="Schleper C."/>
            <person name="Guy L."/>
            <person name="Ettema T.J."/>
        </authorList>
    </citation>
    <scope>NUCLEOTIDE SEQUENCE</scope>
</reference>
<feature type="region of interest" description="Disordered" evidence="1">
    <location>
        <begin position="153"/>
        <end position="202"/>
    </location>
</feature>
<feature type="non-terminal residue" evidence="2">
    <location>
        <position position="282"/>
    </location>
</feature>
<evidence type="ECO:0000256" key="1">
    <source>
        <dbReference type="SAM" id="MobiDB-lite"/>
    </source>
</evidence>
<organism evidence="2">
    <name type="scientific">marine sediment metagenome</name>
    <dbReference type="NCBI Taxonomy" id="412755"/>
    <lineage>
        <taxon>unclassified sequences</taxon>
        <taxon>metagenomes</taxon>
        <taxon>ecological metagenomes</taxon>
    </lineage>
</organism>
<dbReference type="EMBL" id="LAZR01065140">
    <property type="protein sequence ID" value="KKK56137.1"/>
    <property type="molecule type" value="Genomic_DNA"/>
</dbReference>
<comment type="caution">
    <text evidence="2">The sequence shown here is derived from an EMBL/GenBank/DDBJ whole genome shotgun (WGS) entry which is preliminary data.</text>
</comment>
<protein>
    <submittedName>
        <fullName evidence="2">Uncharacterized protein</fullName>
    </submittedName>
</protein>
<accession>A0A0F8WGY6</accession>
<proteinExistence type="predicted"/>
<sequence length="282" mass="31478">MAYSKVPRGLWESPKFRALPEDSRTLYFFLLTSQHANSFGYYLIDDAYICADIQWKPDRLADAWEPLIDADYVRRDTVARMVLIVAALEENKPDNRNVSIRWRSMLNALPSSNLRHDLEVLARAFLSTGVPWQLSWIGLSEEHPEALQPELTEARTEGLSQELPNSHSPEPIAQSPNPITHSPDALSSLRSERGHAHTEKDHQEWVLRLQEATNGAGSNAVLADFARGHYAGCGLDPPNTRTLRSAVGQMLKGQAGPENVLAAMLQADESPRADFLKYTLGI</sequence>
<dbReference type="AlphaFoldDB" id="A0A0F8WGY6"/>
<name>A0A0F8WGY6_9ZZZZ</name>
<gene>
    <name evidence="2" type="ORF">LCGC14_3067540</name>
</gene>